<gene>
    <name evidence="2" type="ORF">B4N89_20785</name>
</gene>
<dbReference type="InterPro" id="IPR019627">
    <property type="entry name" value="YAcAr"/>
</dbReference>
<dbReference type="EMBL" id="MWQN01000001">
    <property type="protein sequence ID" value="OPC83050.1"/>
    <property type="molecule type" value="Genomic_DNA"/>
</dbReference>
<evidence type="ECO:0000259" key="1">
    <source>
        <dbReference type="Pfam" id="PF10686"/>
    </source>
</evidence>
<dbReference type="AlphaFoldDB" id="A0A1T3P2D2"/>
<proteinExistence type="predicted"/>
<dbReference type="Proteomes" id="UP000190037">
    <property type="component" value="Unassembled WGS sequence"/>
</dbReference>
<name>A0A1T3P2D2_9ACTN</name>
<reference evidence="2 3" key="1">
    <citation type="submission" date="2017-03" db="EMBL/GenBank/DDBJ databases">
        <title>Draft genome sequence of Streptomyces scabrisporus NF3, endophyte isolated from Amphipterygium adstringens.</title>
        <authorList>
            <person name="Vazquez M."/>
            <person name="Ceapa C.D."/>
            <person name="Rodriguez Luna D."/>
            <person name="Sanchez Esquivel S."/>
        </authorList>
    </citation>
    <scope>NUCLEOTIDE SEQUENCE [LARGE SCALE GENOMIC DNA]</scope>
    <source>
        <strain evidence="2 3">NF3</strain>
    </source>
</reference>
<dbReference type="STRING" id="159449.B4N89_20785"/>
<evidence type="ECO:0000313" key="3">
    <source>
        <dbReference type="Proteomes" id="UP000190037"/>
    </source>
</evidence>
<dbReference type="OrthoDB" id="572639at2"/>
<dbReference type="Pfam" id="PF10686">
    <property type="entry name" value="YAcAr"/>
    <property type="match status" value="1"/>
</dbReference>
<comment type="caution">
    <text evidence="2">The sequence shown here is derived from an EMBL/GenBank/DDBJ whole genome shotgun (WGS) entry which is preliminary data.</text>
</comment>
<protein>
    <recommendedName>
        <fullName evidence="1">YspA cpYpsA-related SLOG domain-containing protein</fullName>
    </recommendedName>
</protein>
<sequence>MTYRVILTGSRWWAKPIIIRAVIGDLHDEHGRNLVIAHGACPTGADALADSIAAEFGIARDPFPAYWDHCAPTCPRRPHRKPRKAGDVHHPGSLPTYCPGAGPRRNLALAQRGAKEFVAFAGPGAWGTANMIKAAREHGIPGRKWTPASGQPVVLPALARRGVA</sequence>
<evidence type="ECO:0000313" key="2">
    <source>
        <dbReference type="EMBL" id="OPC83050.1"/>
    </source>
</evidence>
<keyword evidence="3" id="KW-1185">Reference proteome</keyword>
<dbReference type="RefSeq" id="WP_078977349.1">
    <property type="nucleotide sequence ID" value="NZ_MWQN01000001.1"/>
</dbReference>
<feature type="domain" description="YspA cpYpsA-related SLOG" evidence="1">
    <location>
        <begin position="4"/>
        <end position="68"/>
    </location>
</feature>
<accession>A0A1T3P2D2</accession>
<organism evidence="2 3">
    <name type="scientific">Embleya scabrispora</name>
    <dbReference type="NCBI Taxonomy" id="159449"/>
    <lineage>
        <taxon>Bacteria</taxon>
        <taxon>Bacillati</taxon>
        <taxon>Actinomycetota</taxon>
        <taxon>Actinomycetes</taxon>
        <taxon>Kitasatosporales</taxon>
        <taxon>Streptomycetaceae</taxon>
        <taxon>Embleya</taxon>
    </lineage>
</organism>